<dbReference type="eggNOG" id="COG3005">
    <property type="taxonomic scope" value="Bacteria"/>
</dbReference>
<feature type="domain" description="Doubled CXXCH motif" evidence="2">
    <location>
        <begin position="382"/>
        <end position="425"/>
    </location>
</feature>
<dbReference type="InterPro" id="IPR051829">
    <property type="entry name" value="Multiheme_Cytochr_ET"/>
</dbReference>
<dbReference type="Gene3D" id="1.10.1130.10">
    <property type="entry name" value="Flavocytochrome C3, Chain A"/>
    <property type="match status" value="3"/>
</dbReference>
<feature type="domain" description="Doubled CXXCH motif" evidence="2">
    <location>
        <begin position="187"/>
        <end position="218"/>
    </location>
</feature>
<proteinExistence type="predicted"/>
<name>F8AAD4_THEID</name>
<dbReference type="Proteomes" id="UP000006793">
    <property type="component" value="Chromosome"/>
</dbReference>
<dbReference type="InterPro" id="IPR010177">
    <property type="entry name" value="Paired_CXXCH_1"/>
</dbReference>
<sequence>MFYLILFLLINFLAGNVWAVTLKPSPTRECAICHFRWMEPFYYEHRGTPLHPLQVEKVAGDEMMCFSCHDGSNEDSRVKVWLRDRHKVNIKPSDKVRIPKIFPLSPDGKIVCCTCHSAHGVPTDTSIERVIFLRISNKDSIMCELCHVRQTKKDRNHPMHKGDRPIPKKLVEAGAVLSVTNPKHIICESCHTAHGGTEKNFILPISDSSLCSACHEEKYRETEPQRPRRKNHPLFVKFHEKHGAPKLFAGKKGTVQCSSCHKAHQPDAPQKPFKLLAAPIFDSQLCLICHNEKGTPVKNHPVKITFKLPEKSRLKFFVGPKGTLQCLTCHGIHQKKSFPKSLVAEYNPLCSSCHPKAFLVEKTEHDLRVTAPEEKNILGEDVKTGGLCSPCHVPHNATGPYLWARKLDVKEAYPSDLCLTCHNKEAIASKKLVGEETHPIKIVMKNPPKDLPFYKVGDKKDLLECSTCHNPHQWAPNKKKKGPGKNTEGTPLTSFLRKPAGLNPVLCGTCHQNQLLVEKTEHDLRVTAPEEKNILGEDVKTGGLCSPCHVPHNATGPYLWARKLDVKEAYPSDLCLTCHNKEAIASKKLVGEETHPIKIVMKNPPKDLPFYKVGDKKDLLECSTCHNPHQWAPNKKKKGPGKNTEGTEMSSFLRKPNLKYPKLCGTCHHDQAFVTGTDHDLRVTAPQYVNLQGKSIKDASPCTACHGVHNALYEPYLWVAPLGNGQDYIEKTCYGCHSKDGPAADKTVPVGSHPTKLYFGYHKKYLSLLIAKYVPLFTLDGKRSPQGVITCSTCHDPHIWDDNNPEQAPWKNVEGNVMNSFLRKRLDLMENFCSICHGPSALFLYRYYHDAEMREELHRREIPLIQR</sequence>
<evidence type="ECO:0000313" key="3">
    <source>
        <dbReference type="EMBL" id="AEH44273.1"/>
    </source>
</evidence>
<feature type="domain" description="Doubled CXXCH motif" evidence="2">
    <location>
        <begin position="539"/>
        <end position="582"/>
    </location>
</feature>
<gene>
    <name evidence="3" type="ordered locus">Thein_0391</name>
</gene>
<evidence type="ECO:0000313" key="4">
    <source>
        <dbReference type="Proteomes" id="UP000006793"/>
    </source>
</evidence>
<dbReference type="AlphaFoldDB" id="F8AAD4"/>
<dbReference type="STRING" id="667014.Thein_0391"/>
<reference evidence="4" key="1">
    <citation type="submission" date="2011-04" db="EMBL/GenBank/DDBJ databases">
        <title>The complete genome of Thermodesulfatator indicus DSM 15286.</title>
        <authorList>
            <person name="Lucas S."/>
            <person name="Copeland A."/>
            <person name="Lapidus A."/>
            <person name="Bruce D."/>
            <person name="Goodwin L."/>
            <person name="Pitluck S."/>
            <person name="Peters L."/>
            <person name="Kyrpides N."/>
            <person name="Mavromatis K."/>
            <person name="Pagani I."/>
            <person name="Ivanova N."/>
            <person name="Saunders L."/>
            <person name="Detter J.C."/>
            <person name="Tapia R."/>
            <person name="Han C."/>
            <person name="Land M."/>
            <person name="Hauser L."/>
            <person name="Markowitz V."/>
            <person name="Cheng J.-F."/>
            <person name="Hugenholtz P."/>
            <person name="Woyke T."/>
            <person name="Wu D."/>
            <person name="Spring S."/>
            <person name="Schroeder M."/>
            <person name="Brambilla E."/>
            <person name="Klenk H.-P."/>
            <person name="Eisen J.A."/>
        </authorList>
    </citation>
    <scope>NUCLEOTIDE SEQUENCE [LARGE SCALE GENOMIC DNA]</scope>
    <source>
        <strain evidence="4">DSM 15286 / JCM 11887 / CIR29812</strain>
    </source>
</reference>
<dbReference type="PaxDb" id="667014-Thein_0391"/>
<dbReference type="HOGENOM" id="CLU_324374_0_0_0"/>
<dbReference type="Gene3D" id="3.90.10.10">
    <property type="entry name" value="Cytochrome C3"/>
    <property type="match status" value="1"/>
</dbReference>
<dbReference type="InParanoid" id="F8AAD4"/>
<reference evidence="3 4" key="2">
    <citation type="journal article" date="2012" name="Stand. Genomic Sci.">
        <title>Complete genome sequence of the thermophilic sulfate-reducing ocean bacterium Thermodesulfatator indicus type strain (CIR29812(T)).</title>
        <authorList>
            <person name="Anderson I."/>
            <person name="Saunders E."/>
            <person name="Lapidus A."/>
            <person name="Nolan M."/>
            <person name="Lucas S."/>
            <person name="Tice H."/>
            <person name="Del Rio T.G."/>
            <person name="Cheng J.F."/>
            <person name="Han C."/>
            <person name="Tapia R."/>
            <person name="Goodwin L.A."/>
            <person name="Pitluck S."/>
            <person name="Liolios K."/>
            <person name="Mavromatis K."/>
            <person name="Pagani I."/>
            <person name="Ivanova N."/>
            <person name="Mikhailova N."/>
            <person name="Pati A."/>
            <person name="Chen A."/>
            <person name="Palaniappan K."/>
            <person name="Land M."/>
            <person name="Hauser L."/>
            <person name="Jeffries C.D."/>
            <person name="Chang Y.J."/>
            <person name="Brambilla E.M."/>
            <person name="Rohde M."/>
            <person name="Spring S."/>
            <person name="Goker M."/>
            <person name="Detter J.C."/>
            <person name="Woyke T."/>
            <person name="Bristow J."/>
            <person name="Eisen J.A."/>
            <person name="Markowitz V."/>
            <person name="Hugenholtz P."/>
            <person name="Kyrpides N.C."/>
            <person name="Klenk H.P."/>
        </authorList>
    </citation>
    <scope>NUCLEOTIDE SEQUENCE [LARGE SCALE GENOMIC DNA]</scope>
    <source>
        <strain evidence="4">DSM 15286 / JCM 11887 / CIR29812</strain>
    </source>
</reference>
<dbReference type="EMBL" id="CP002683">
    <property type="protein sequence ID" value="AEH44273.1"/>
    <property type="molecule type" value="Genomic_DNA"/>
</dbReference>
<feature type="domain" description="Doubled CXXCH motif" evidence="2">
    <location>
        <begin position="325"/>
        <end position="356"/>
    </location>
</feature>
<organism evidence="3 4">
    <name type="scientific">Thermodesulfatator indicus (strain DSM 15286 / JCM 11887 / CIR29812)</name>
    <dbReference type="NCBI Taxonomy" id="667014"/>
    <lineage>
        <taxon>Bacteria</taxon>
        <taxon>Pseudomonadati</taxon>
        <taxon>Thermodesulfobacteriota</taxon>
        <taxon>Thermodesulfobacteria</taxon>
        <taxon>Thermodesulfobacteriales</taxon>
        <taxon>Thermodesulfatatoraceae</taxon>
        <taxon>Thermodesulfatator</taxon>
    </lineage>
</organism>
<dbReference type="OrthoDB" id="5427780at2"/>
<dbReference type="InterPro" id="IPR036280">
    <property type="entry name" value="Multihaem_cyt_sf"/>
</dbReference>
<dbReference type="Pfam" id="PF09699">
    <property type="entry name" value="Paired_CXXCH_1"/>
    <property type="match status" value="4"/>
</dbReference>
<evidence type="ECO:0000256" key="1">
    <source>
        <dbReference type="ARBA" id="ARBA00022729"/>
    </source>
</evidence>
<dbReference type="RefSeq" id="WP_013907019.1">
    <property type="nucleotide sequence ID" value="NC_015681.1"/>
</dbReference>
<evidence type="ECO:0000259" key="2">
    <source>
        <dbReference type="Pfam" id="PF09699"/>
    </source>
</evidence>
<protein>
    <submittedName>
        <fullName evidence="3">Cytochrome C family protein</fullName>
    </submittedName>
</protein>
<keyword evidence="4" id="KW-1185">Reference proteome</keyword>
<dbReference type="PANTHER" id="PTHR35038">
    <property type="entry name" value="DISSIMILATORY SULFITE REDUCTASE SIRA"/>
    <property type="match status" value="1"/>
</dbReference>
<dbReference type="SUPFAM" id="SSF48695">
    <property type="entry name" value="Multiheme cytochromes"/>
    <property type="match status" value="3"/>
</dbReference>
<dbReference type="KEGG" id="tid:Thein_0391"/>
<keyword evidence="1" id="KW-0732">Signal</keyword>
<accession>F8AAD4</accession>